<dbReference type="HAMAP" id="MF_01876">
    <property type="entry name" value="PsiMP_glycosidase"/>
    <property type="match status" value="1"/>
</dbReference>
<dbReference type="Pfam" id="PF04227">
    <property type="entry name" value="Indigoidine_A"/>
    <property type="match status" value="1"/>
</dbReference>
<keyword evidence="5" id="KW-0326">Glycosidase</keyword>
<accession>A0A8H6CRJ9</accession>
<reference evidence="7 8" key="1">
    <citation type="journal article" date="2020" name="Genomics">
        <title>Complete, high-quality genomes from long-read metagenomic sequencing of two wolf lichen thalli reveals enigmatic genome architecture.</title>
        <authorList>
            <person name="McKenzie S.K."/>
            <person name="Walston R.F."/>
            <person name="Allen J.L."/>
        </authorList>
    </citation>
    <scope>NUCLEOTIDE SEQUENCE [LARGE SCALE GENOMIC DNA]</scope>
    <source>
        <strain evidence="7">WasteWater1</strain>
    </source>
</reference>
<evidence type="ECO:0000256" key="2">
    <source>
        <dbReference type="ARBA" id="ARBA00022801"/>
    </source>
</evidence>
<keyword evidence="2" id="KW-0378">Hydrolase</keyword>
<keyword evidence="4" id="KW-0456">Lyase</keyword>
<dbReference type="EMBL" id="JACCJB010000004">
    <property type="protein sequence ID" value="KAF6228257.1"/>
    <property type="molecule type" value="Genomic_DNA"/>
</dbReference>
<dbReference type="Pfam" id="PF00294">
    <property type="entry name" value="PfkB"/>
    <property type="match status" value="1"/>
</dbReference>
<evidence type="ECO:0000259" key="6">
    <source>
        <dbReference type="Pfam" id="PF00294"/>
    </source>
</evidence>
<dbReference type="GO" id="GO:0004730">
    <property type="term" value="F:pseudouridylate synthase activity"/>
    <property type="evidence" value="ECO:0007669"/>
    <property type="project" value="InterPro"/>
</dbReference>
<dbReference type="PANTHER" id="PTHR42909:SF1">
    <property type="entry name" value="CARBOHYDRATE KINASE PFKB DOMAIN-CONTAINING PROTEIN"/>
    <property type="match status" value="1"/>
</dbReference>
<evidence type="ECO:0000313" key="8">
    <source>
        <dbReference type="Proteomes" id="UP000593566"/>
    </source>
</evidence>
<evidence type="ECO:0000256" key="4">
    <source>
        <dbReference type="ARBA" id="ARBA00023239"/>
    </source>
</evidence>
<dbReference type="GeneID" id="59336384"/>
<evidence type="ECO:0000313" key="7">
    <source>
        <dbReference type="EMBL" id="KAF6228257.1"/>
    </source>
</evidence>
<keyword evidence="3" id="KW-0464">Manganese</keyword>
<dbReference type="GO" id="GO:0016798">
    <property type="term" value="F:hydrolase activity, acting on glycosyl bonds"/>
    <property type="evidence" value="ECO:0007669"/>
    <property type="project" value="UniProtKB-KW"/>
</dbReference>
<dbReference type="InterPro" id="IPR022830">
    <property type="entry name" value="Indigdn_synthA-like"/>
</dbReference>
<dbReference type="GO" id="GO:0005737">
    <property type="term" value="C:cytoplasm"/>
    <property type="evidence" value="ECO:0007669"/>
    <property type="project" value="TreeGrafter"/>
</dbReference>
<comment type="caution">
    <text evidence="7">The sequence shown here is derived from an EMBL/GenBank/DDBJ whole genome shotgun (WGS) entry which is preliminary data.</text>
</comment>
<evidence type="ECO:0000256" key="5">
    <source>
        <dbReference type="ARBA" id="ARBA00023295"/>
    </source>
</evidence>
<evidence type="ECO:0000256" key="3">
    <source>
        <dbReference type="ARBA" id="ARBA00023211"/>
    </source>
</evidence>
<gene>
    <name evidence="7" type="ORF">HO133_007987</name>
</gene>
<proteinExistence type="inferred from homology"/>
<evidence type="ECO:0000256" key="1">
    <source>
        <dbReference type="ARBA" id="ARBA00022723"/>
    </source>
</evidence>
<dbReference type="SUPFAM" id="SSF53613">
    <property type="entry name" value="Ribokinase-like"/>
    <property type="match status" value="1"/>
</dbReference>
<dbReference type="InterPro" id="IPR029056">
    <property type="entry name" value="Ribokinase-like"/>
</dbReference>
<dbReference type="GO" id="GO:0046872">
    <property type="term" value="F:metal ion binding"/>
    <property type="evidence" value="ECO:0007669"/>
    <property type="project" value="UniProtKB-KW"/>
</dbReference>
<protein>
    <recommendedName>
        <fullName evidence="6">Carbohydrate kinase PfkB domain-containing protein</fullName>
    </recommendedName>
</protein>
<keyword evidence="8" id="KW-1185">Reference proteome</keyword>
<dbReference type="RefSeq" id="XP_037156191.1">
    <property type="nucleotide sequence ID" value="XM_037298855.1"/>
</dbReference>
<dbReference type="InterPro" id="IPR007342">
    <property type="entry name" value="PsuG"/>
</dbReference>
<organism evidence="7 8">
    <name type="scientific">Letharia lupina</name>
    <dbReference type="NCBI Taxonomy" id="560253"/>
    <lineage>
        <taxon>Eukaryota</taxon>
        <taxon>Fungi</taxon>
        <taxon>Dikarya</taxon>
        <taxon>Ascomycota</taxon>
        <taxon>Pezizomycotina</taxon>
        <taxon>Lecanoromycetes</taxon>
        <taxon>OSLEUM clade</taxon>
        <taxon>Lecanoromycetidae</taxon>
        <taxon>Lecanorales</taxon>
        <taxon>Lecanorineae</taxon>
        <taxon>Parmeliaceae</taxon>
        <taxon>Letharia</taxon>
    </lineage>
</organism>
<dbReference type="Gene3D" id="3.40.1190.20">
    <property type="match status" value="1"/>
</dbReference>
<dbReference type="InterPro" id="IPR011611">
    <property type="entry name" value="PfkB_dom"/>
</dbReference>
<feature type="domain" description="Carbohydrate kinase PfkB" evidence="6">
    <location>
        <begin position="434"/>
        <end position="624"/>
    </location>
</feature>
<keyword evidence="1" id="KW-0479">Metal-binding</keyword>
<dbReference type="Proteomes" id="UP000593566">
    <property type="component" value="Unassembled WGS sequence"/>
</dbReference>
<dbReference type="SUPFAM" id="SSF110581">
    <property type="entry name" value="Indigoidine synthase A-like"/>
    <property type="match status" value="1"/>
</dbReference>
<dbReference type="PANTHER" id="PTHR42909">
    <property type="entry name" value="ZGC:136858"/>
    <property type="match status" value="1"/>
</dbReference>
<dbReference type="CDD" id="cd01941">
    <property type="entry name" value="YeiC_kinase_like"/>
    <property type="match status" value="1"/>
</dbReference>
<dbReference type="AlphaFoldDB" id="A0A8H6CRJ9"/>
<dbReference type="Gene3D" id="3.40.1790.10">
    <property type="entry name" value="Indigoidine synthase domain"/>
    <property type="match status" value="1"/>
</dbReference>
<sequence length="803" mass="85549">MARNFPFRTATVLSSVPRCHPGISSVSTNVVFQNRGHARCSVPQENPFIKVSEEVREAIETQKPVVALETTIYTHGFPYPENVALASHLESIVRVNGGIPATVGVLNGVARVGLQAEELIELTASAGKPDTKKISRRDLAFTCGLGFAGRRLNGGTTVSGTMVLAHLAAIKVFATGGLGGVHSGGESSMDISADLTELGRTRMAVVSSGCKSFLDIPRTLEYLETQGVCVATFADGRDGNVDFPAFWTRDSGSRSPLTIENEKEAAAMIYAQQGLSLTSGLLFANPIPAEYSIAKKEMGSIIAQALRDARKSGSVGSENTPFVLERIREITKGESITANKALVEANVARGTKVAVHLSNLEQRRQDWTTRPPVVDRRASQLVDAPAAEAARSLKASSNFMGTAFSHTSTVDVVVAGSLAIDLSCDYIPPPSADLSSQPQLHTSNPASITQTLGGVGQNVATALHYLRSSVRLCSSVADDVAGSTAINLLAERGLQTVGVQTRGSRSHTAQYVAVNDAQKHMLLAMADMNILEDTSGDFDSLWKPHFDACKPKWLVVDANWHSNTLRKWLDTAKAAGAKVAFEPVSAAKSRRAFPASLQTDASLAAVPNHSISLATPNALELSSMHDAACDAGLFDREDWWRMIDSIGLSSSGSREKLVSLTNNLLVDQGAPQQSIRLLPFIPCILTTLGEHGVLMTQMLRPGDDRLTSPDAAPYVLSRSTDGNNVIGGVYMRLFPPVETVSSDQVVSVNGVGDTFLGVLIAGLTIEKPRDVVDLVNIAQRGSVMTLKSKEAVSPQLSMLQSSL</sequence>
<name>A0A8H6CRJ9_9LECA</name>